<dbReference type="AlphaFoldDB" id="A0A0F9KMU7"/>
<organism evidence="1">
    <name type="scientific">marine sediment metagenome</name>
    <dbReference type="NCBI Taxonomy" id="412755"/>
    <lineage>
        <taxon>unclassified sequences</taxon>
        <taxon>metagenomes</taxon>
        <taxon>ecological metagenomes</taxon>
    </lineage>
</organism>
<accession>A0A0F9KMU7</accession>
<dbReference type="EMBL" id="LAZR01013111">
    <property type="protein sequence ID" value="KKM23498.1"/>
    <property type="molecule type" value="Genomic_DNA"/>
</dbReference>
<protein>
    <submittedName>
        <fullName evidence="1">Uncharacterized protein</fullName>
    </submittedName>
</protein>
<proteinExistence type="predicted"/>
<reference evidence="1" key="1">
    <citation type="journal article" date="2015" name="Nature">
        <title>Complex archaea that bridge the gap between prokaryotes and eukaryotes.</title>
        <authorList>
            <person name="Spang A."/>
            <person name="Saw J.H."/>
            <person name="Jorgensen S.L."/>
            <person name="Zaremba-Niedzwiedzka K."/>
            <person name="Martijn J."/>
            <person name="Lind A.E."/>
            <person name="van Eijk R."/>
            <person name="Schleper C."/>
            <person name="Guy L."/>
            <person name="Ettema T.J."/>
        </authorList>
    </citation>
    <scope>NUCLEOTIDE SEQUENCE</scope>
</reference>
<gene>
    <name evidence="1" type="ORF">LCGC14_1614530</name>
</gene>
<name>A0A0F9KMU7_9ZZZZ</name>
<evidence type="ECO:0000313" key="1">
    <source>
        <dbReference type="EMBL" id="KKM23498.1"/>
    </source>
</evidence>
<comment type="caution">
    <text evidence="1">The sequence shown here is derived from an EMBL/GenBank/DDBJ whole genome shotgun (WGS) entry which is preliminary data.</text>
</comment>
<sequence length="107" mass="12028">MTDGNYILDSNGNPVVEEDLLTWAKWLEDAAYNGKRRVDETMIGDIRVSTVFLGLDHSFGGGPPLIFETMVFGGELNQEMDRYSTKTQALKGHQLMCERVKKANESQ</sequence>